<evidence type="ECO:0000256" key="1">
    <source>
        <dbReference type="SAM" id="MobiDB-lite"/>
    </source>
</evidence>
<feature type="region of interest" description="Disordered" evidence="1">
    <location>
        <begin position="292"/>
        <end position="334"/>
    </location>
</feature>
<comment type="caution">
    <text evidence="2">The sequence shown here is derived from an EMBL/GenBank/DDBJ whole genome shotgun (WGS) entry which is preliminary data.</text>
</comment>
<dbReference type="EMBL" id="CAUOFW020006902">
    <property type="protein sequence ID" value="CAK9176750.1"/>
    <property type="molecule type" value="Genomic_DNA"/>
</dbReference>
<proteinExistence type="predicted"/>
<name>A0ABC8U5Z3_9AQUA</name>
<accession>A0ABC8U5Z3</accession>
<evidence type="ECO:0000313" key="3">
    <source>
        <dbReference type="Proteomes" id="UP001642360"/>
    </source>
</evidence>
<keyword evidence="3" id="KW-1185">Reference proteome</keyword>
<protein>
    <submittedName>
        <fullName evidence="2">Uncharacterized protein</fullName>
    </submittedName>
</protein>
<sequence length="334" mass="36712">MGPGNDNGLLLSVNRSSNEENVVMPPIRPSITHTSSILEIPSITHIPLITQIPSSVRFSSTSPDSSVSIPGVVKPLSDSEKPLMTNILMPSTRKQQAGNESNTVQNNMKVSDKGQLGVTKEGKGKGVIKEMPKSGWMKEFKQKNVANDVDIVNSFGILEEQQEQDPLTNVGLGACSGKNLDSEHGNEPEEVLLDIGGNEGKSVDVHDGDGEVIMEKNQEVDVVLVGQKIMHEQDHECDKCDVEREAQTKIVETPLNKIGRVHDEVGVCRVNRQFSSSLCSKDRIEYSMDDDVGLERRTDPPDKGYMSDREAQISKEETGVSGRSWKRRNLIPMP</sequence>
<organism evidence="2 3">
    <name type="scientific">Ilex paraguariensis</name>
    <name type="common">yerba mate</name>
    <dbReference type="NCBI Taxonomy" id="185542"/>
    <lineage>
        <taxon>Eukaryota</taxon>
        <taxon>Viridiplantae</taxon>
        <taxon>Streptophyta</taxon>
        <taxon>Embryophyta</taxon>
        <taxon>Tracheophyta</taxon>
        <taxon>Spermatophyta</taxon>
        <taxon>Magnoliopsida</taxon>
        <taxon>eudicotyledons</taxon>
        <taxon>Gunneridae</taxon>
        <taxon>Pentapetalae</taxon>
        <taxon>asterids</taxon>
        <taxon>campanulids</taxon>
        <taxon>Aquifoliales</taxon>
        <taxon>Aquifoliaceae</taxon>
        <taxon>Ilex</taxon>
    </lineage>
</organism>
<feature type="compositionally biased region" description="Basic and acidic residues" evidence="1">
    <location>
        <begin position="293"/>
        <end position="318"/>
    </location>
</feature>
<evidence type="ECO:0000313" key="2">
    <source>
        <dbReference type="EMBL" id="CAK9176750.1"/>
    </source>
</evidence>
<dbReference type="Proteomes" id="UP001642360">
    <property type="component" value="Unassembled WGS sequence"/>
</dbReference>
<reference evidence="2 3" key="1">
    <citation type="submission" date="2024-02" db="EMBL/GenBank/DDBJ databases">
        <authorList>
            <person name="Vignale AGUSTIN F."/>
            <person name="Sosa J E."/>
            <person name="Modenutti C."/>
        </authorList>
    </citation>
    <scope>NUCLEOTIDE SEQUENCE [LARGE SCALE GENOMIC DNA]</scope>
</reference>
<feature type="compositionally biased region" description="Basic residues" evidence="1">
    <location>
        <begin position="324"/>
        <end position="334"/>
    </location>
</feature>
<dbReference type="AlphaFoldDB" id="A0ABC8U5Z3"/>
<gene>
    <name evidence="2" type="ORF">ILEXP_LOCUS46616</name>
</gene>